<sequence length="99" mass="11565">RLLRLSAITKHKCFQTLKKINKSPEYVNRDQKQLILGKISKIENHFHLNSKFSENASRILLKLWELLKNTTATSTILPATFSIFSWLYFTIYCVITSFA</sequence>
<feature type="non-terminal residue" evidence="2">
    <location>
        <position position="1"/>
    </location>
</feature>
<proteinExistence type="predicted"/>
<keyword evidence="1" id="KW-0812">Transmembrane</keyword>
<accession>A0A0F9IFD3</accession>
<evidence type="ECO:0000256" key="1">
    <source>
        <dbReference type="SAM" id="Phobius"/>
    </source>
</evidence>
<reference evidence="2" key="1">
    <citation type="journal article" date="2015" name="Nature">
        <title>Complex archaea that bridge the gap between prokaryotes and eukaryotes.</title>
        <authorList>
            <person name="Spang A."/>
            <person name="Saw J.H."/>
            <person name="Jorgensen S.L."/>
            <person name="Zaremba-Niedzwiedzka K."/>
            <person name="Martijn J."/>
            <person name="Lind A.E."/>
            <person name="van Eijk R."/>
            <person name="Schleper C."/>
            <person name="Guy L."/>
            <person name="Ettema T.J."/>
        </authorList>
    </citation>
    <scope>NUCLEOTIDE SEQUENCE</scope>
</reference>
<keyword evidence="1" id="KW-0472">Membrane</keyword>
<organism evidence="2">
    <name type="scientific">marine sediment metagenome</name>
    <dbReference type="NCBI Taxonomy" id="412755"/>
    <lineage>
        <taxon>unclassified sequences</taxon>
        <taxon>metagenomes</taxon>
        <taxon>ecological metagenomes</taxon>
    </lineage>
</organism>
<name>A0A0F9IFD3_9ZZZZ</name>
<dbReference type="EMBL" id="LAZR01019445">
    <property type="protein sequence ID" value="KKL92505.1"/>
    <property type="molecule type" value="Genomic_DNA"/>
</dbReference>
<protein>
    <submittedName>
        <fullName evidence="2">Uncharacterized protein</fullName>
    </submittedName>
</protein>
<dbReference type="AlphaFoldDB" id="A0A0F9IFD3"/>
<gene>
    <name evidence="2" type="ORF">LCGC14_1883990</name>
</gene>
<feature type="transmembrane region" description="Helical" evidence="1">
    <location>
        <begin position="76"/>
        <end position="95"/>
    </location>
</feature>
<evidence type="ECO:0000313" key="2">
    <source>
        <dbReference type="EMBL" id="KKL92505.1"/>
    </source>
</evidence>
<keyword evidence="1" id="KW-1133">Transmembrane helix</keyword>
<comment type="caution">
    <text evidence="2">The sequence shown here is derived from an EMBL/GenBank/DDBJ whole genome shotgun (WGS) entry which is preliminary data.</text>
</comment>